<sequence length="138" mass="15251">MTEIKTAGLQSRTTVEAPPFDKSDDADCAVCGIRPAEGLDARTREGVCSTCARLRCDGGRDEYDFFDLEGETEIDVRCTTPCGAPDLCDGWNETVELDEPAYIDENERVHFPGFEWQCPECGNPYEFVVNGVEVSNLV</sequence>
<organism evidence="1 2">
    <name type="scientific">Halogranum gelatinilyticum</name>
    <dbReference type="NCBI Taxonomy" id="660521"/>
    <lineage>
        <taxon>Archaea</taxon>
        <taxon>Methanobacteriati</taxon>
        <taxon>Methanobacteriota</taxon>
        <taxon>Stenosarchaea group</taxon>
        <taxon>Halobacteria</taxon>
        <taxon>Halobacteriales</taxon>
        <taxon>Haloferacaceae</taxon>
    </lineage>
</organism>
<dbReference type="RefSeq" id="WP_139173313.1">
    <property type="nucleotide sequence ID" value="NZ_FNHL01000002.1"/>
</dbReference>
<proteinExistence type="predicted"/>
<dbReference type="OrthoDB" id="241542at2157"/>
<evidence type="ECO:0000313" key="2">
    <source>
        <dbReference type="Proteomes" id="UP000199451"/>
    </source>
</evidence>
<reference evidence="2" key="1">
    <citation type="submission" date="2016-10" db="EMBL/GenBank/DDBJ databases">
        <authorList>
            <person name="Varghese N."/>
            <person name="Submissions S."/>
        </authorList>
    </citation>
    <scope>NUCLEOTIDE SEQUENCE [LARGE SCALE GENOMIC DNA]</scope>
    <source>
        <strain evidence="2">CGMCC 1.10119</strain>
    </source>
</reference>
<gene>
    <name evidence="1" type="ORF">SAMN04487949_1896</name>
</gene>
<keyword evidence="2" id="KW-1185">Reference proteome</keyword>
<dbReference type="Proteomes" id="UP000199451">
    <property type="component" value="Unassembled WGS sequence"/>
</dbReference>
<dbReference type="AlphaFoldDB" id="A0A1G9TSP4"/>
<accession>A0A1G9TSP4</accession>
<evidence type="ECO:0000313" key="1">
    <source>
        <dbReference type="EMBL" id="SDM50749.1"/>
    </source>
</evidence>
<protein>
    <submittedName>
        <fullName evidence="1">Uncharacterized protein</fullName>
    </submittedName>
</protein>
<dbReference type="EMBL" id="FNHL01000002">
    <property type="protein sequence ID" value="SDM50749.1"/>
    <property type="molecule type" value="Genomic_DNA"/>
</dbReference>
<dbReference type="STRING" id="660521.SAMN04487949_1896"/>
<name>A0A1G9TSP4_9EURY</name>